<sequence>MKFPVYRLALALPRRYTLRPGRPPSDRREKRLLTSITERGMSTQPAGPCELPGVDLESWLIEFDKNGACTSPKTREALLNRIAGEGDLPVILFSHGWNNEFGDATRWYAAFVQHLQTRLHEIPDRKHPLFVGVIWPSTWLSFDTGPEMAAGGETPASAGDDEALTQDLLAQVEDPAQREKLTSLLGEERLSEADATTLAELIAATCARASADSGVEGAEGDPPDAQSVLEAMKSLQALAPDSTENEESLEPGVVTGHTQAPLRDAGGLRYLDPRWALRVASVYQMKNRAGKVGANGVFELVKAILNLPATRLHLVGHSYGAKVVLSSIVAAPLPRPVESVLLLQPAISYLAFAAEVPGKGRSGGYREALKLSRQPVLTTYSAHDFPLHEVFHRALRRDIDPGEPAVAGGEMGVDTLAGPPPNQFAALGGYGPRGASERLIEPLPDPGEPLDIDNAVAIVGFDGTMQKRVAGHGDIATPYTAWLLHLQLSR</sequence>
<dbReference type="EMBL" id="SMRP01000015">
    <property type="protein sequence ID" value="TDG20626.1"/>
    <property type="molecule type" value="Genomic_DNA"/>
</dbReference>
<dbReference type="InterPro" id="IPR029058">
    <property type="entry name" value="AB_hydrolase_fold"/>
</dbReference>
<gene>
    <name evidence="1" type="ORF">EYW47_26020</name>
</gene>
<dbReference type="RefSeq" id="WP_133197702.1">
    <property type="nucleotide sequence ID" value="NZ_JBHUCW010000005.1"/>
</dbReference>
<dbReference type="AlphaFoldDB" id="A0A4R5M5D1"/>
<comment type="caution">
    <text evidence="1">The sequence shown here is derived from an EMBL/GenBank/DDBJ whole genome shotgun (WGS) entry which is preliminary data.</text>
</comment>
<proteinExistence type="predicted"/>
<evidence type="ECO:0008006" key="3">
    <source>
        <dbReference type="Google" id="ProtNLM"/>
    </source>
</evidence>
<organism evidence="1 2">
    <name type="scientific">Paraburkholderia silviterrae</name>
    <dbReference type="NCBI Taxonomy" id="2528715"/>
    <lineage>
        <taxon>Bacteria</taxon>
        <taxon>Pseudomonadati</taxon>
        <taxon>Pseudomonadota</taxon>
        <taxon>Betaproteobacteria</taxon>
        <taxon>Burkholderiales</taxon>
        <taxon>Burkholderiaceae</taxon>
        <taxon>Paraburkholderia</taxon>
    </lineage>
</organism>
<accession>A0A4R5M5D1</accession>
<reference evidence="1 2" key="1">
    <citation type="submission" date="2019-03" db="EMBL/GenBank/DDBJ databases">
        <title>Paraburkholderia sp. 4M-K11, isolated from subtropical forest soil.</title>
        <authorList>
            <person name="Gao Z.-H."/>
            <person name="Qiu L.-H."/>
        </authorList>
    </citation>
    <scope>NUCLEOTIDE SEQUENCE [LARGE SCALE GENOMIC DNA]</scope>
    <source>
        <strain evidence="1 2">4M-K11</strain>
    </source>
</reference>
<keyword evidence="2" id="KW-1185">Reference proteome</keyword>
<evidence type="ECO:0000313" key="1">
    <source>
        <dbReference type="EMBL" id="TDG20626.1"/>
    </source>
</evidence>
<protein>
    <recommendedName>
        <fullName evidence="3">Alpha/beta hydrolase family protein DUF900</fullName>
    </recommendedName>
</protein>
<dbReference type="Gene3D" id="3.40.50.1820">
    <property type="entry name" value="alpha/beta hydrolase"/>
    <property type="match status" value="1"/>
</dbReference>
<dbReference type="Proteomes" id="UP000295722">
    <property type="component" value="Unassembled WGS sequence"/>
</dbReference>
<evidence type="ECO:0000313" key="2">
    <source>
        <dbReference type="Proteomes" id="UP000295722"/>
    </source>
</evidence>
<dbReference type="OrthoDB" id="238337at2"/>
<dbReference type="SUPFAM" id="SSF53474">
    <property type="entry name" value="alpha/beta-Hydrolases"/>
    <property type="match status" value="1"/>
</dbReference>
<name>A0A4R5M5D1_9BURK</name>